<evidence type="ECO:0000256" key="6">
    <source>
        <dbReference type="SAM" id="MobiDB-lite"/>
    </source>
</evidence>
<name>A0ABU2LW89_9ACTN</name>
<dbReference type="Proteomes" id="UP001183420">
    <property type="component" value="Unassembled WGS sequence"/>
</dbReference>
<dbReference type="PANTHER" id="PTHR43806:SF11">
    <property type="entry name" value="CEREVISIN-RELATED"/>
    <property type="match status" value="1"/>
</dbReference>
<protein>
    <submittedName>
        <fullName evidence="10">S8 family serine peptidase</fullName>
    </submittedName>
</protein>
<dbReference type="Pfam" id="PF00082">
    <property type="entry name" value="Peptidase_S8"/>
    <property type="match status" value="1"/>
</dbReference>
<dbReference type="Gene3D" id="3.40.50.200">
    <property type="entry name" value="Peptidase S8/S53 domain"/>
    <property type="match status" value="1"/>
</dbReference>
<evidence type="ECO:0000256" key="3">
    <source>
        <dbReference type="ARBA" id="ARBA00022801"/>
    </source>
</evidence>
<dbReference type="InterPro" id="IPR015500">
    <property type="entry name" value="Peptidase_S8_subtilisin-rel"/>
</dbReference>
<feature type="domain" description="Peptidase S8/S53" evidence="9">
    <location>
        <begin position="59"/>
        <end position="313"/>
    </location>
</feature>
<evidence type="ECO:0000256" key="7">
    <source>
        <dbReference type="SAM" id="Phobius"/>
    </source>
</evidence>
<dbReference type="PANTHER" id="PTHR43806">
    <property type="entry name" value="PEPTIDASE S8"/>
    <property type="match status" value="1"/>
</dbReference>
<keyword evidence="7" id="KW-0472">Membrane</keyword>
<keyword evidence="3 5" id="KW-0378">Hydrolase</keyword>
<dbReference type="EMBL" id="JAVREM010000042">
    <property type="protein sequence ID" value="MDT0321543.1"/>
    <property type="molecule type" value="Genomic_DNA"/>
</dbReference>
<dbReference type="RefSeq" id="WP_311601766.1">
    <property type="nucleotide sequence ID" value="NZ_JAVREM010000042.1"/>
</dbReference>
<dbReference type="PRINTS" id="PR00723">
    <property type="entry name" value="SUBTILISIN"/>
</dbReference>
<evidence type="ECO:0000313" key="10">
    <source>
        <dbReference type="EMBL" id="MDT0321543.1"/>
    </source>
</evidence>
<gene>
    <name evidence="10" type="ORF">RNC47_24745</name>
</gene>
<dbReference type="PROSITE" id="PS51892">
    <property type="entry name" value="SUBTILASE"/>
    <property type="match status" value="1"/>
</dbReference>
<feature type="compositionally biased region" description="Acidic residues" evidence="6">
    <location>
        <begin position="353"/>
        <end position="368"/>
    </location>
</feature>
<feature type="chain" id="PRO_5046039486" evidence="8">
    <location>
        <begin position="37"/>
        <end position="425"/>
    </location>
</feature>
<keyword evidence="7" id="KW-0812">Transmembrane</keyword>
<evidence type="ECO:0000256" key="8">
    <source>
        <dbReference type="SAM" id="SignalP"/>
    </source>
</evidence>
<dbReference type="InterPro" id="IPR036852">
    <property type="entry name" value="Peptidase_S8/S53_dom_sf"/>
</dbReference>
<reference evidence="11" key="1">
    <citation type="submission" date="2023-07" db="EMBL/GenBank/DDBJ databases">
        <title>30 novel species of actinomycetes from the DSMZ collection.</title>
        <authorList>
            <person name="Nouioui I."/>
        </authorList>
    </citation>
    <scope>NUCLEOTIDE SEQUENCE [LARGE SCALE GENOMIC DNA]</scope>
    <source>
        <strain evidence="11">DSM 44918</strain>
    </source>
</reference>
<proteinExistence type="inferred from homology"/>
<keyword evidence="11" id="KW-1185">Reference proteome</keyword>
<keyword evidence="7" id="KW-1133">Transmembrane helix</keyword>
<evidence type="ECO:0000256" key="1">
    <source>
        <dbReference type="ARBA" id="ARBA00011073"/>
    </source>
</evidence>
<feature type="signal peptide" evidence="8">
    <location>
        <begin position="1"/>
        <end position="36"/>
    </location>
</feature>
<evidence type="ECO:0000259" key="9">
    <source>
        <dbReference type="Pfam" id="PF00082"/>
    </source>
</evidence>
<feature type="active site" description="Charge relay system" evidence="5">
    <location>
        <position position="102"/>
    </location>
</feature>
<feature type="active site" description="Charge relay system" evidence="5">
    <location>
        <position position="267"/>
    </location>
</feature>
<evidence type="ECO:0000256" key="2">
    <source>
        <dbReference type="ARBA" id="ARBA00022670"/>
    </source>
</evidence>
<evidence type="ECO:0000313" key="11">
    <source>
        <dbReference type="Proteomes" id="UP001183420"/>
    </source>
</evidence>
<comment type="similarity">
    <text evidence="1 5">Belongs to the peptidase S8 family.</text>
</comment>
<feature type="active site" description="Charge relay system" evidence="5">
    <location>
        <position position="68"/>
    </location>
</feature>
<dbReference type="InterPro" id="IPR050131">
    <property type="entry name" value="Peptidase_S8_subtilisin-like"/>
</dbReference>
<feature type="transmembrane region" description="Helical" evidence="7">
    <location>
        <begin position="382"/>
        <end position="403"/>
    </location>
</feature>
<feature type="region of interest" description="Disordered" evidence="6">
    <location>
        <begin position="323"/>
        <end position="380"/>
    </location>
</feature>
<evidence type="ECO:0000256" key="4">
    <source>
        <dbReference type="ARBA" id="ARBA00022825"/>
    </source>
</evidence>
<dbReference type="InterPro" id="IPR000209">
    <property type="entry name" value="Peptidase_S8/S53_dom"/>
</dbReference>
<dbReference type="SUPFAM" id="SSF52743">
    <property type="entry name" value="Subtilisin-like"/>
    <property type="match status" value="1"/>
</dbReference>
<accession>A0ABU2LW89</accession>
<comment type="caution">
    <text evidence="10">The sequence shown here is derived from an EMBL/GenBank/DDBJ whole genome shotgun (WGS) entry which is preliminary data.</text>
</comment>
<organism evidence="10 11">
    <name type="scientific">Streptomyces millisiae</name>
    <dbReference type="NCBI Taxonomy" id="3075542"/>
    <lineage>
        <taxon>Bacteria</taxon>
        <taxon>Bacillati</taxon>
        <taxon>Actinomycetota</taxon>
        <taxon>Actinomycetes</taxon>
        <taxon>Kitasatosporales</taxon>
        <taxon>Streptomycetaceae</taxon>
        <taxon>Streptomyces</taxon>
    </lineage>
</organism>
<keyword evidence="4 5" id="KW-0720">Serine protease</keyword>
<keyword evidence="2 5" id="KW-0645">Protease</keyword>
<sequence>MSQINGSPMRRRPRLCVAMLAASLCCLGGVAPQARADEEMSSWHLGTLRAEEMWQHAQGEGITVAVIDGGVDDSVPGLRGQVLEGTDLNLNPQGAHVDESGHGTAMASLIAGTGAEGSTRGLAPEATILPVRFMEGGMAGEFDFGAEERLAEAIEYAVEAGAQIINLSVSKPELGFEFDALDEAFAEAARQGVLIFAGTGNDGEEGKPVGHPATREGVVAVAAVDPDGDRAAYSSAGPQVALAAPGTDIPLPCEIGSTERCPWNGTSNATAIASASAALIWSANPDWTKNQVLRAMIETAGGNGQRDEYVGYGVIDPARVIVDGEGDPGDPDVNPLFEDYEASLSPPVSPEPQVEEPEVPPDAAEAEEQPGVAAEEGDGGGWLAVAGGGLAAVVAGVVAWVVWRSRRRQRLGTVYAGAAPPPDQR</sequence>
<evidence type="ECO:0000256" key="5">
    <source>
        <dbReference type="PROSITE-ProRule" id="PRU01240"/>
    </source>
</evidence>
<keyword evidence="8" id="KW-0732">Signal</keyword>